<accession>A0AB40C4S8</accession>
<feature type="region of interest" description="Disordered" evidence="1">
    <location>
        <begin position="175"/>
        <end position="204"/>
    </location>
</feature>
<name>A0AB40C4S8_DIOCR</name>
<evidence type="ECO:0000256" key="1">
    <source>
        <dbReference type="SAM" id="MobiDB-lite"/>
    </source>
</evidence>
<dbReference type="AlphaFoldDB" id="A0AB40C4S8"/>
<dbReference type="Proteomes" id="UP001515500">
    <property type="component" value="Chromosome 11"/>
</dbReference>
<proteinExistence type="predicted"/>
<feature type="compositionally biased region" description="Basic residues" evidence="1">
    <location>
        <begin position="178"/>
        <end position="191"/>
    </location>
</feature>
<dbReference type="PANTHER" id="PTHR35317">
    <property type="entry name" value="OS04G0629600 PROTEIN"/>
    <property type="match status" value="1"/>
</dbReference>
<keyword evidence="2" id="KW-1185">Reference proteome</keyword>
<feature type="compositionally biased region" description="Basic and acidic residues" evidence="1">
    <location>
        <begin position="192"/>
        <end position="201"/>
    </location>
</feature>
<reference evidence="3" key="1">
    <citation type="submission" date="2025-08" db="UniProtKB">
        <authorList>
            <consortium name="RefSeq"/>
        </authorList>
    </citation>
    <scope>IDENTIFICATION</scope>
</reference>
<dbReference type="GeneID" id="120271553"/>
<evidence type="ECO:0000313" key="2">
    <source>
        <dbReference type="Proteomes" id="UP001515500"/>
    </source>
</evidence>
<protein>
    <submittedName>
        <fullName evidence="3">Uncharacterized protein LOC120271553</fullName>
    </submittedName>
</protein>
<dbReference type="RefSeq" id="XP_039134173.1">
    <property type="nucleotide sequence ID" value="XM_039278239.1"/>
</dbReference>
<evidence type="ECO:0000313" key="3">
    <source>
        <dbReference type="RefSeq" id="XP_039134173.1"/>
    </source>
</evidence>
<dbReference type="PANTHER" id="PTHR35317:SF31">
    <property type="entry name" value="DUF4219 DOMAIN-CONTAINING PROTEIN"/>
    <property type="match status" value="1"/>
</dbReference>
<dbReference type="Pfam" id="PF14223">
    <property type="entry name" value="Retrotran_gag_2"/>
    <property type="match status" value="1"/>
</dbReference>
<organism evidence="2 3">
    <name type="scientific">Dioscorea cayennensis subsp. rotundata</name>
    <name type="common">White Guinea yam</name>
    <name type="synonym">Dioscorea rotundata</name>
    <dbReference type="NCBI Taxonomy" id="55577"/>
    <lineage>
        <taxon>Eukaryota</taxon>
        <taxon>Viridiplantae</taxon>
        <taxon>Streptophyta</taxon>
        <taxon>Embryophyta</taxon>
        <taxon>Tracheophyta</taxon>
        <taxon>Spermatophyta</taxon>
        <taxon>Magnoliopsida</taxon>
        <taxon>Liliopsida</taxon>
        <taxon>Dioscoreales</taxon>
        <taxon>Dioscoreaceae</taxon>
        <taxon>Dioscorea</taxon>
    </lineage>
</organism>
<gene>
    <name evidence="3" type="primary">LOC120271553</name>
</gene>
<sequence length="292" mass="33912">MKAYLKAYDMWDAIEKDDDVDILPEHPTTAQKKSHVEATTKKYKALTAIHSAVSEEMFTRLMTCDTAKQAWLKLKEEYEGDLKARRVQVLNLRREFEILRMKDGETVREFADKVMNVVNRVCLLGEELTDQRVVEKVLVSLPERFEHKIASLEDSKDLTVMSVGELVSSLQAVEQRQKHEKKMRKSSRGKQGKTEIGGHEKTKFRKKTFKKRRLGSLLRTTKKLNVQDGSQSNTYVKKKCKQFGHIEKVCKSDQQQPKARWVEEVERDEEMMFMAFEKENSEVNAREVPVVG</sequence>